<dbReference type="Gene3D" id="1.20.1260.10">
    <property type="match status" value="1"/>
</dbReference>
<comment type="function">
    <text evidence="2">Stores iron in a soluble, non-toxic, readily available form. Important for iron homeostasis. Iron is taken up in the ferrous form and deposited as ferric hydroxides after oxidation. Also plays a role in delivery of iron to cells. Mediates iron uptake in capsule cells of the developing kidney. Delivery to lysosomes by the cargo receptor NCOA4 for autophagic degradation and release or iron.</text>
</comment>
<proteinExistence type="inferred from homology"/>
<feature type="region of interest" description="Disordered" evidence="6">
    <location>
        <begin position="1"/>
        <end position="29"/>
    </location>
</feature>
<dbReference type="AlphaFoldDB" id="A0A835ZX04"/>
<feature type="compositionally biased region" description="Polar residues" evidence="6">
    <location>
        <begin position="14"/>
        <end position="29"/>
    </location>
</feature>
<dbReference type="PROSITE" id="PS50905">
    <property type="entry name" value="FERRITIN_LIKE"/>
    <property type="match status" value="1"/>
</dbReference>
<evidence type="ECO:0000256" key="2">
    <source>
        <dbReference type="ARBA" id="ARBA00045578"/>
    </source>
</evidence>
<name>A0A835ZX04_SHEEP</name>
<evidence type="ECO:0000256" key="5">
    <source>
        <dbReference type="RuleBase" id="RU361145"/>
    </source>
</evidence>
<dbReference type="GO" id="GO:0006879">
    <property type="term" value="P:intracellular iron ion homeostasis"/>
    <property type="evidence" value="ECO:0007669"/>
    <property type="project" value="UniProtKB-KW"/>
</dbReference>
<organism evidence="8 9">
    <name type="scientific">Ovis aries</name>
    <name type="common">Sheep</name>
    <dbReference type="NCBI Taxonomy" id="9940"/>
    <lineage>
        <taxon>Eukaryota</taxon>
        <taxon>Metazoa</taxon>
        <taxon>Chordata</taxon>
        <taxon>Craniata</taxon>
        <taxon>Vertebrata</taxon>
        <taxon>Euteleostomi</taxon>
        <taxon>Mammalia</taxon>
        <taxon>Eutheria</taxon>
        <taxon>Laurasiatheria</taxon>
        <taxon>Artiodactyla</taxon>
        <taxon>Ruminantia</taxon>
        <taxon>Pecora</taxon>
        <taxon>Bovidae</taxon>
        <taxon>Caprinae</taxon>
        <taxon>Ovis</taxon>
    </lineage>
</organism>
<keyword evidence="4 5" id="KW-0408">Iron</keyword>
<evidence type="ECO:0000256" key="4">
    <source>
        <dbReference type="PIRSR" id="PIRSR601519-1"/>
    </source>
</evidence>
<evidence type="ECO:0000313" key="8">
    <source>
        <dbReference type="EMBL" id="KAG5198243.1"/>
    </source>
</evidence>
<keyword evidence="5" id="KW-0409">Iron storage</keyword>
<dbReference type="GO" id="GO:0044754">
    <property type="term" value="C:autolysosome"/>
    <property type="evidence" value="ECO:0007669"/>
    <property type="project" value="UniProtKB-SubCell"/>
</dbReference>
<reference evidence="8 9" key="1">
    <citation type="submission" date="2020-12" db="EMBL/GenBank/DDBJ databases">
        <title>De novo assembly of Tibetan sheep genome.</title>
        <authorList>
            <person name="Li X."/>
        </authorList>
    </citation>
    <scope>NUCLEOTIDE SEQUENCE [LARGE SCALE GENOMIC DNA]</scope>
    <source>
        <tissue evidence="8">Heart</tissue>
    </source>
</reference>
<dbReference type="InterPro" id="IPR012347">
    <property type="entry name" value="Ferritin-like"/>
</dbReference>
<feature type="binding site" evidence="4">
    <location>
        <position position="41"/>
    </location>
    <ligand>
        <name>Fe cation</name>
        <dbReference type="ChEBI" id="CHEBI:24875"/>
        <label>1</label>
    </ligand>
</feature>
<dbReference type="GO" id="GO:0008199">
    <property type="term" value="F:ferric iron binding"/>
    <property type="evidence" value="ECO:0007669"/>
    <property type="project" value="InterPro"/>
</dbReference>
<dbReference type="PANTHER" id="PTHR11431:SF47">
    <property type="entry name" value="FERRITIN LIGHT CHAIN"/>
    <property type="match status" value="1"/>
</dbReference>
<dbReference type="InterPro" id="IPR009078">
    <property type="entry name" value="Ferritin-like_SF"/>
</dbReference>
<protein>
    <recommendedName>
        <fullName evidence="5">Ferritin</fullName>
    </recommendedName>
</protein>
<dbReference type="InterPro" id="IPR001519">
    <property type="entry name" value="Ferritin"/>
</dbReference>
<comment type="caution">
    <text evidence="8">The sequence shown here is derived from an EMBL/GenBank/DDBJ whole genome shotgun (WGS) entry which is preliminary data.</text>
</comment>
<dbReference type="PANTHER" id="PTHR11431">
    <property type="entry name" value="FERRITIN"/>
    <property type="match status" value="1"/>
</dbReference>
<evidence type="ECO:0000313" key="9">
    <source>
        <dbReference type="Proteomes" id="UP000664991"/>
    </source>
</evidence>
<dbReference type="GO" id="GO:0006826">
    <property type="term" value="P:iron ion transport"/>
    <property type="evidence" value="ECO:0007669"/>
    <property type="project" value="InterPro"/>
</dbReference>
<dbReference type="GO" id="GO:0008198">
    <property type="term" value="F:ferrous iron binding"/>
    <property type="evidence" value="ECO:0007669"/>
    <property type="project" value="TreeGrafter"/>
</dbReference>
<comment type="subunit">
    <text evidence="3">Oligomer of 24 subunits. There are two types of subunits: L (light) chain and H (heavy) chain. The major chain can be light or heavy, depending on the species and tissue type. The functional molecule forms a roughly spherical shell with a diameter of 12 nm and contains a central cavity into which the insoluble mineral iron core is deposited. Interacts with NCOA4.</text>
</comment>
<gene>
    <name evidence="8" type="ORF">JEQ12_007933</name>
</gene>
<sequence>MEAAMPRQKGLDQALSNLRSLGSAHPTSTSDFLESRFVEEQVKLIKKMGDHVTNLYRLTGLVKYLFESLTRRQDWEPPSPASFGETL</sequence>
<dbReference type="InterPro" id="IPR009040">
    <property type="entry name" value="Ferritin-like_diiron"/>
</dbReference>
<dbReference type="EMBL" id="JAEMGP010000018">
    <property type="protein sequence ID" value="KAG5198243.1"/>
    <property type="molecule type" value="Genomic_DNA"/>
</dbReference>
<evidence type="ECO:0000256" key="3">
    <source>
        <dbReference type="ARBA" id="ARBA00047045"/>
    </source>
</evidence>
<feature type="domain" description="Ferritin-like diiron" evidence="7">
    <location>
        <begin position="1"/>
        <end position="59"/>
    </location>
</feature>
<comment type="subcellular location">
    <subcellularLocation>
        <location evidence="1">Autolysosome</location>
    </subcellularLocation>
</comment>
<evidence type="ECO:0000256" key="1">
    <source>
        <dbReference type="ARBA" id="ARBA00044942"/>
    </source>
</evidence>
<keyword evidence="4 5" id="KW-0479">Metal-binding</keyword>
<evidence type="ECO:0000259" key="7">
    <source>
        <dbReference type="PROSITE" id="PS50905"/>
    </source>
</evidence>
<accession>A0A835ZX04</accession>
<comment type="similarity">
    <text evidence="5">Belongs to the ferritin family.</text>
</comment>
<dbReference type="Proteomes" id="UP000664991">
    <property type="component" value="Unassembled WGS sequence"/>
</dbReference>
<dbReference type="SUPFAM" id="SSF47240">
    <property type="entry name" value="Ferritin-like"/>
    <property type="match status" value="1"/>
</dbReference>
<evidence type="ECO:0000256" key="6">
    <source>
        <dbReference type="SAM" id="MobiDB-lite"/>
    </source>
</evidence>